<dbReference type="GO" id="GO:0004135">
    <property type="term" value="F:amylo-alpha-1,6-glucosidase activity"/>
    <property type="evidence" value="ECO:0007669"/>
    <property type="project" value="InterPro"/>
</dbReference>
<dbReference type="SUPFAM" id="SSF81296">
    <property type="entry name" value="E set domains"/>
    <property type="match status" value="1"/>
</dbReference>
<proteinExistence type="inferred from homology"/>
<feature type="compositionally biased region" description="Basic and acidic residues" evidence="4">
    <location>
        <begin position="469"/>
        <end position="483"/>
    </location>
</feature>
<evidence type="ECO:0000313" key="7">
    <source>
        <dbReference type="Proteomes" id="UP000319732"/>
    </source>
</evidence>
<dbReference type="InterPro" id="IPR004193">
    <property type="entry name" value="Glyco_hydro_13_N"/>
</dbReference>
<evidence type="ECO:0000256" key="3">
    <source>
        <dbReference type="ARBA" id="ARBA00023295"/>
    </source>
</evidence>
<evidence type="ECO:0000256" key="1">
    <source>
        <dbReference type="ARBA" id="ARBA00008061"/>
    </source>
</evidence>
<dbReference type="InterPro" id="IPR044505">
    <property type="entry name" value="GlgX_Isoamylase_N_E_set"/>
</dbReference>
<dbReference type="RefSeq" id="WP_142904159.1">
    <property type="nucleotide sequence ID" value="NZ_ML660092.1"/>
</dbReference>
<sequence length="759" mass="85270">MGMRVWPGEPYPLGATWDGRGVNFALFSANAKRVELCLFDRNGRREVERVTLEENTDQVWHGYLPDAQPGLLYGYRVHGPYEPHLGHRFNHHKLLLDPYARQLKGALRWSNAHFSYRVGSSQQDLSFDRRDSAHCMPKCVVVDPAFTWGTDAHPRRSWSESIIYEAHVRGYTMRHPDVPENLRGTFTGMTQPRIIEHLQALGITAVELMPVHAFVDDRFLVQRGLRNYWGYSSLGFFAPEPRYLSTDDHTEFKRMVARFHDAGIEVILDVVYNHTAEGDHIGPTLSFRGIDNASYYRLQQTDRRFYINDTGCGNTLNLSHPRVLQMVMDSLRYWVNDMHVDGFRFDLASILGREDYGFDPGSGFFDAVRQDPALARVKWIAEPWDIGPGGYQLGHFPAGWAEWNDRFRDCVRRYWRGDQAILPELAKRLHGSSDIFEHGGRRPWSSINFVASHDGFTLADLVSYKERHNEANGEDNKDGHQANHSENYGQEGPTADPALRALRLQQQRNMLATVFLAQGTPMLLAGDEMGNSQAGNNNAYCQDNDVGWVNWDTFGDSAEQLRGFVGELSRLRRDFPVLRRAWFQHGSAVSAATGFTDIQWVGPNGGVMGKEEWHQHDSRCLGMLLAGDVAAGNSAPAPTDDSLLIVFNAHARALPFQMPEVSGHWNCRLSSADPNLGDKPTRVASEAVYEVPAKSVLVFVLHLDVQTRPEEEQPPGAAAASADDRITEKNVAAQVVTNAAKDVVTDIPTTAEEADSNSE</sequence>
<dbReference type="CDD" id="cd11326">
    <property type="entry name" value="AmyAc_Glg_debranch"/>
    <property type="match status" value="1"/>
</dbReference>
<dbReference type="NCBIfam" id="TIGR02100">
    <property type="entry name" value="glgX_debranch"/>
    <property type="match status" value="1"/>
</dbReference>
<evidence type="ECO:0000313" key="6">
    <source>
        <dbReference type="EMBL" id="TQV80060.1"/>
    </source>
</evidence>
<dbReference type="InterPro" id="IPR013780">
    <property type="entry name" value="Glyco_hydro_b"/>
</dbReference>
<keyword evidence="7" id="KW-1185">Reference proteome</keyword>
<dbReference type="Pfam" id="PF02922">
    <property type="entry name" value="CBM_48"/>
    <property type="match status" value="1"/>
</dbReference>
<evidence type="ECO:0000259" key="5">
    <source>
        <dbReference type="SMART" id="SM00642"/>
    </source>
</evidence>
<dbReference type="PANTHER" id="PTHR43002">
    <property type="entry name" value="GLYCOGEN DEBRANCHING ENZYME"/>
    <property type="match status" value="1"/>
</dbReference>
<evidence type="ECO:0000256" key="4">
    <source>
        <dbReference type="SAM" id="MobiDB-lite"/>
    </source>
</evidence>
<name>A0A545TS64_9GAMM</name>
<dbReference type="SMART" id="SM00642">
    <property type="entry name" value="Aamy"/>
    <property type="match status" value="1"/>
</dbReference>
<dbReference type="GO" id="GO:0005980">
    <property type="term" value="P:glycogen catabolic process"/>
    <property type="evidence" value="ECO:0007669"/>
    <property type="project" value="InterPro"/>
</dbReference>
<dbReference type="EMBL" id="VHSG01000010">
    <property type="protein sequence ID" value="TQV80060.1"/>
    <property type="molecule type" value="Genomic_DNA"/>
</dbReference>
<dbReference type="OrthoDB" id="3236218at2"/>
<dbReference type="SUPFAM" id="SSF51011">
    <property type="entry name" value="Glycosyl hydrolase domain"/>
    <property type="match status" value="1"/>
</dbReference>
<dbReference type="Gene3D" id="2.60.40.1180">
    <property type="entry name" value="Golgi alpha-mannosidase II"/>
    <property type="match status" value="1"/>
</dbReference>
<accession>A0A545TS64</accession>
<dbReference type="Proteomes" id="UP000319732">
    <property type="component" value="Unassembled WGS sequence"/>
</dbReference>
<evidence type="ECO:0000256" key="2">
    <source>
        <dbReference type="ARBA" id="ARBA00022801"/>
    </source>
</evidence>
<comment type="caution">
    <text evidence="6">The sequence shown here is derived from an EMBL/GenBank/DDBJ whole genome shotgun (WGS) entry which is preliminary data.</text>
</comment>
<gene>
    <name evidence="6" type="primary">glgX</name>
    <name evidence="6" type="ORF">FKG94_10340</name>
</gene>
<keyword evidence="2" id="KW-0378">Hydrolase</keyword>
<protein>
    <submittedName>
        <fullName evidence="6">Glycogen debranching protein GlgX</fullName>
    </submittedName>
</protein>
<keyword evidence="3" id="KW-0326">Glycosidase</keyword>
<comment type="similarity">
    <text evidence="1">Belongs to the glycosyl hydrolase 13 family.</text>
</comment>
<organism evidence="6 7">
    <name type="scientific">Exilibacterium tricleocarpae</name>
    <dbReference type="NCBI Taxonomy" id="2591008"/>
    <lineage>
        <taxon>Bacteria</taxon>
        <taxon>Pseudomonadati</taxon>
        <taxon>Pseudomonadota</taxon>
        <taxon>Gammaproteobacteria</taxon>
        <taxon>Cellvibrionales</taxon>
        <taxon>Cellvibrionaceae</taxon>
        <taxon>Exilibacterium</taxon>
    </lineage>
</organism>
<dbReference type="Pfam" id="PF00128">
    <property type="entry name" value="Alpha-amylase"/>
    <property type="match status" value="1"/>
</dbReference>
<dbReference type="SUPFAM" id="SSF51445">
    <property type="entry name" value="(Trans)glycosidases"/>
    <property type="match status" value="1"/>
</dbReference>
<dbReference type="InterPro" id="IPR017853">
    <property type="entry name" value="GH"/>
</dbReference>
<dbReference type="InterPro" id="IPR011837">
    <property type="entry name" value="Glycogen_debranch_GlgX"/>
</dbReference>
<dbReference type="CDD" id="cd02856">
    <property type="entry name" value="E_set_GDE_Isoamylase_N"/>
    <property type="match status" value="1"/>
</dbReference>
<dbReference type="InterPro" id="IPR014756">
    <property type="entry name" value="Ig_E-set"/>
</dbReference>
<feature type="region of interest" description="Disordered" evidence="4">
    <location>
        <begin position="469"/>
        <end position="494"/>
    </location>
</feature>
<dbReference type="InterPro" id="IPR006047">
    <property type="entry name" value="GH13_cat_dom"/>
</dbReference>
<reference evidence="6 7" key="1">
    <citation type="submission" date="2019-06" db="EMBL/GenBank/DDBJ databases">
        <title>Whole genome sequence for Cellvibrionaceae sp. R142.</title>
        <authorList>
            <person name="Wang G."/>
        </authorList>
    </citation>
    <scope>NUCLEOTIDE SEQUENCE [LARGE SCALE GENOMIC DNA]</scope>
    <source>
        <strain evidence="6 7">R142</strain>
    </source>
</reference>
<dbReference type="Gene3D" id="2.60.40.10">
    <property type="entry name" value="Immunoglobulins"/>
    <property type="match status" value="1"/>
</dbReference>
<feature type="domain" description="Glycosyl hydrolase family 13 catalytic" evidence="5">
    <location>
        <begin position="165"/>
        <end position="572"/>
    </location>
</feature>
<dbReference type="AlphaFoldDB" id="A0A545TS64"/>
<dbReference type="InterPro" id="IPR013783">
    <property type="entry name" value="Ig-like_fold"/>
</dbReference>
<dbReference type="Gene3D" id="3.20.20.80">
    <property type="entry name" value="Glycosidases"/>
    <property type="match status" value="1"/>
</dbReference>